<dbReference type="Pfam" id="PF17803">
    <property type="entry name" value="Cadherin_4"/>
    <property type="match status" value="1"/>
</dbReference>
<feature type="region of interest" description="Disordered" evidence="1">
    <location>
        <begin position="454"/>
        <end position="510"/>
    </location>
</feature>
<feature type="compositionally biased region" description="Polar residues" evidence="1">
    <location>
        <begin position="227"/>
        <end position="237"/>
    </location>
</feature>
<evidence type="ECO:0000313" key="4">
    <source>
        <dbReference type="Proteomes" id="UP000246278"/>
    </source>
</evidence>
<evidence type="ECO:0000256" key="1">
    <source>
        <dbReference type="SAM" id="MobiDB-lite"/>
    </source>
</evidence>
<proteinExistence type="predicted"/>
<comment type="caution">
    <text evidence="3">The sequence shown here is derived from an EMBL/GenBank/DDBJ whole genome shotgun (WGS) entry which is preliminary data.</text>
</comment>
<evidence type="ECO:0000259" key="2">
    <source>
        <dbReference type="Pfam" id="PF17803"/>
    </source>
</evidence>
<feature type="region of interest" description="Disordered" evidence="1">
    <location>
        <begin position="200"/>
        <end position="253"/>
    </location>
</feature>
<dbReference type="InterPro" id="IPR010221">
    <property type="entry name" value="VCBS_dom"/>
</dbReference>
<feature type="compositionally biased region" description="Polar residues" evidence="1">
    <location>
        <begin position="99"/>
        <end position="127"/>
    </location>
</feature>
<feature type="compositionally biased region" description="Low complexity" evidence="1">
    <location>
        <begin position="493"/>
        <end position="510"/>
    </location>
</feature>
<name>A0A317T792_9CHLB</name>
<dbReference type="Proteomes" id="UP000246278">
    <property type="component" value="Unassembled WGS sequence"/>
</dbReference>
<dbReference type="NCBIfam" id="TIGR01965">
    <property type="entry name" value="VCBS_repeat"/>
    <property type="match status" value="1"/>
</dbReference>
<keyword evidence="4" id="KW-1185">Reference proteome</keyword>
<feature type="domain" description="RapA2 cadherin-like" evidence="2">
    <location>
        <begin position="435"/>
        <end position="531"/>
    </location>
</feature>
<feature type="non-terminal residue" evidence="3">
    <location>
        <position position="550"/>
    </location>
</feature>
<reference evidence="4" key="1">
    <citation type="submission" date="2017-10" db="EMBL/GenBank/DDBJ databases">
        <authorList>
            <person name="Gaisin V.A."/>
            <person name="Rysina M.S."/>
            <person name="Grouzdev D.S."/>
        </authorList>
    </citation>
    <scope>NUCLEOTIDE SEQUENCE [LARGE SCALE GENOMIC DNA]</scope>
    <source>
        <strain evidence="4">V1</strain>
    </source>
</reference>
<dbReference type="Gene3D" id="2.60.40.3440">
    <property type="match status" value="1"/>
</dbReference>
<organism evidence="3 4">
    <name type="scientific">Prosthecochloris marina</name>
    <dbReference type="NCBI Taxonomy" id="2017681"/>
    <lineage>
        <taxon>Bacteria</taxon>
        <taxon>Pseudomonadati</taxon>
        <taxon>Chlorobiota</taxon>
        <taxon>Chlorobiia</taxon>
        <taxon>Chlorobiales</taxon>
        <taxon>Chlorobiaceae</taxon>
        <taxon>Prosthecochloris</taxon>
    </lineage>
</organism>
<feature type="region of interest" description="Disordered" evidence="1">
    <location>
        <begin position="97"/>
        <end position="137"/>
    </location>
</feature>
<gene>
    <name evidence="3" type="ORF">CR164_09855</name>
</gene>
<dbReference type="EMBL" id="PDNZ01000007">
    <property type="protein sequence ID" value="PWW81336.1"/>
    <property type="molecule type" value="Genomic_DNA"/>
</dbReference>
<protein>
    <recommendedName>
        <fullName evidence="2">RapA2 cadherin-like domain-containing protein</fullName>
    </recommendedName>
</protein>
<dbReference type="Pfam" id="PF17963">
    <property type="entry name" value="Big_9"/>
    <property type="match status" value="1"/>
</dbReference>
<dbReference type="RefSeq" id="WP_167392944.1">
    <property type="nucleotide sequence ID" value="NZ_PDNZ01000007.1"/>
</dbReference>
<feature type="compositionally biased region" description="Basic and acidic residues" evidence="1">
    <location>
        <begin position="200"/>
        <end position="210"/>
    </location>
</feature>
<dbReference type="AlphaFoldDB" id="A0A317T792"/>
<feature type="compositionally biased region" description="Polar residues" evidence="1">
    <location>
        <begin position="458"/>
        <end position="476"/>
    </location>
</feature>
<evidence type="ECO:0000313" key="3">
    <source>
        <dbReference type="EMBL" id="PWW81336.1"/>
    </source>
</evidence>
<sequence>MSSTSNPPVVASVVSITGKAWVRTKEGNLRLIKAGDSVRAGEAIVVDKGGNVVLEYNDGTESVISGSWVAAGTENHPGKEGEGTQGREEILALLDSDPVASNSKKGQDNTSSDSDGQYQYGQKTNEAPENAEISDDPNGFIRIERISESFDAPNYRFVSLTGEFDPFLDGRATLDPRLVEGFSPLEATEENTEYGLREYREYSEDERKNDVPVAQDDTTSTDEDTPVTGSAQSNDTPSGDGGNVWSVVSDPSHGSVTMSSDGTYTYTPDANFNGTDTFTYTVTDADGDVSTATVTVTVNPVDDVLSLTSDSIGVYESDLADGTTPSGDRESDNGSFTIEAYDGLASITVHGQLITAEQLADLEAGTISSIPITTPTTYGTLVLTGYTSNPATGGGVVEYTYTLSGNTLDHGVQGNDTVSENIDISVTDDDGDSSSATITVTIVDDVAVAVADTDSVGEDSSLSASGNVVTDSESNGDNGGDTLGADNAPVDPVTGVAAGSDASSAVSGNVGTSVTGSYGSVVINADGSYTYTLDNTNPLVQGLSDTESLT</sequence>
<dbReference type="Gene3D" id="2.60.40.10">
    <property type="entry name" value="Immunoglobulins"/>
    <property type="match status" value="1"/>
</dbReference>
<accession>A0A317T792</accession>
<dbReference type="InterPro" id="IPR013783">
    <property type="entry name" value="Ig-like_fold"/>
</dbReference>
<dbReference type="InterPro" id="IPR040853">
    <property type="entry name" value="RapA2_cadherin-like"/>
</dbReference>